<comment type="caution">
    <text evidence="3">The sequence shown here is derived from an EMBL/GenBank/DDBJ whole genome shotgun (WGS) entry which is preliminary data.</text>
</comment>
<keyword evidence="1" id="KW-1133">Transmembrane helix</keyword>
<feature type="transmembrane region" description="Helical" evidence="1">
    <location>
        <begin position="17"/>
        <end position="34"/>
    </location>
</feature>
<dbReference type="InterPro" id="IPR009936">
    <property type="entry name" value="DUF1468"/>
</dbReference>
<accession>A0ABS7HEA3</accession>
<proteinExistence type="predicted"/>
<evidence type="ECO:0000313" key="4">
    <source>
        <dbReference type="Proteomes" id="UP000757604"/>
    </source>
</evidence>
<evidence type="ECO:0000259" key="2">
    <source>
        <dbReference type="Pfam" id="PF07331"/>
    </source>
</evidence>
<organism evidence="3 4">
    <name type="scientific">Rhizobium herbae</name>
    <dbReference type="NCBI Taxonomy" id="508661"/>
    <lineage>
        <taxon>Bacteria</taxon>
        <taxon>Pseudomonadati</taxon>
        <taxon>Pseudomonadota</taxon>
        <taxon>Alphaproteobacteria</taxon>
        <taxon>Hyphomicrobiales</taxon>
        <taxon>Rhizobiaceae</taxon>
        <taxon>Rhizobium/Agrobacterium group</taxon>
        <taxon>Rhizobium</taxon>
    </lineage>
</organism>
<keyword evidence="4" id="KW-1185">Reference proteome</keyword>
<feature type="transmembrane region" description="Helical" evidence="1">
    <location>
        <begin position="85"/>
        <end position="101"/>
    </location>
</feature>
<dbReference type="Pfam" id="PF07331">
    <property type="entry name" value="TctB"/>
    <property type="match status" value="1"/>
</dbReference>
<reference evidence="3 4" key="1">
    <citation type="journal article" date="2021" name="MBio">
        <title>Poor Competitiveness of Bradyrhizobium in Pigeon Pea Root Colonization in Indian Soils.</title>
        <authorList>
            <person name="Chalasani D."/>
            <person name="Basu A."/>
            <person name="Pullabhotla S.V.S.R.N."/>
            <person name="Jorrin B."/>
            <person name="Neal A.L."/>
            <person name="Poole P.S."/>
            <person name="Podile A.R."/>
            <person name="Tkacz A."/>
        </authorList>
    </citation>
    <scope>NUCLEOTIDE SEQUENCE [LARGE SCALE GENOMIC DNA]</scope>
    <source>
        <strain evidence="3 4">HU44</strain>
    </source>
</reference>
<feature type="transmembrane region" description="Helical" evidence="1">
    <location>
        <begin position="107"/>
        <end position="123"/>
    </location>
</feature>
<keyword evidence="1" id="KW-0472">Membrane</keyword>
<dbReference type="Proteomes" id="UP000757604">
    <property type="component" value="Unassembled WGS sequence"/>
</dbReference>
<evidence type="ECO:0000256" key="1">
    <source>
        <dbReference type="SAM" id="Phobius"/>
    </source>
</evidence>
<evidence type="ECO:0000313" key="3">
    <source>
        <dbReference type="EMBL" id="MBW9065606.1"/>
    </source>
</evidence>
<name>A0ABS7HEA3_9HYPH</name>
<feature type="domain" description="DUF1468" evidence="2">
    <location>
        <begin position="20"/>
        <end position="154"/>
    </location>
</feature>
<dbReference type="EMBL" id="JAEUAO010000005">
    <property type="protein sequence ID" value="MBW9065606.1"/>
    <property type="molecule type" value="Genomic_DNA"/>
</dbReference>
<protein>
    <submittedName>
        <fullName evidence="3">Tripartite tricarboxylate transporter TctB family protein</fullName>
    </submittedName>
</protein>
<dbReference type="RefSeq" id="WP_220373556.1">
    <property type="nucleotide sequence ID" value="NZ_JAEUAO010000005.1"/>
</dbReference>
<feature type="transmembrane region" description="Helical" evidence="1">
    <location>
        <begin position="130"/>
        <end position="153"/>
    </location>
</feature>
<feature type="transmembrane region" description="Helical" evidence="1">
    <location>
        <begin position="54"/>
        <end position="73"/>
    </location>
</feature>
<keyword evidence="1" id="KW-0812">Transmembrane</keyword>
<gene>
    <name evidence="3" type="ORF">JNB71_20075</name>
</gene>
<sequence>MSKGHTPSTETRRPDKAALVIAVFLAALGGLIYWDASRLASMGGYSGIGPATTPFVIAGGLLILAVWTVFEALRGDFPARDRQEVAPVVWIVGGLALQMLLLKTAGFSIATGVLFAATAAAFGKRKLWMTIPLGILICLGVWLIFAGLLQLSLPAGPLEHLFW</sequence>